<dbReference type="Pfam" id="PF04357">
    <property type="entry name" value="TamB"/>
    <property type="match status" value="1"/>
</dbReference>
<reference evidence="9 10" key="1">
    <citation type="journal article" date="2018" name="Syst. Appl. Microbiol.">
        <title>Ereboglobus luteus gen. nov. sp. nov. from cockroach guts, and new insights into the oxygen relationship of the genera Opitutus and Didymococcus (Verrucomicrobia: Opitutaceae).</title>
        <authorList>
            <person name="Tegtmeier D."/>
            <person name="Belitz A."/>
            <person name="Radek R."/>
            <person name="Heimerl T."/>
            <person name="Brune A."/>
        </authorList>
    </citation>
    <scope>NUCLEOTIDE SEQUENCE [LARGE SCALE GENOMIC DNA]</scope>
    <source>
        <strain evidence="9 10">Ho45</strain>
    </source>
</reference>
<keyword evidence="3" id="KW-0812">Transmembrane</keyword>
<evidence type="ECO:0000256" key="4">
    <source>
        <dbReference type="ARBA" id="ARBA00022989"/>
    </source>
</evidence>
<dbReference type="InterPro" id="IPR007452">
    <property type="entry name" value="TamB_C"/>
</dbReference>
<evidence type="ECO:0000256" key="2">
    <source>
        <dbReference type="ARBA" id="ARBA00022452"/>
    </source>
</evidence>
<evidence type="ECO:0000256" key="5">
    <source>
        <dbReference type="ARBA" id="ARBA00023136"/>
    </source>
</evidence>
<dbReference type="InterPro" id="IPR039910">
    <property type="entry name" value="D15-like"/>
</dbReference>
<gene>
    <name evidence="9" type="ORF">CKA38_10350</name>
</gene>
<dbReference type="EMBL" id="CP023004">
    <property type="protein sequence ID" value="AWI09591.1"/>
    <property type="molecule type" value="Genomic_DNA"/>
</dbReference>
<dbReference type="GO" id="GO:0009306">
    <property type="term" value="P:protein secretion"/>
    <property type="evidence" value="ECO:0007669"/>
    <property type="project" value="InterPro"/>
</dbReference>
<dbReference type="GO" id="GO:0019867">
    <property type="term" value="C:outer membrane"/>
    <property type="evidence" value="ECO:0007669"/>
    <property type="project" value="InterPro"/>
</dbReference>
<evidence type="ECO:0000313" key="9">
    <source>
        <dbReference type="EMBL" id="AWI09591.1"/>
    </source>
</evidence>
<evidence type="ECO:0008006" key="11">
    <source>
        <dbReference type="Google" id="ProtNLM"/>
    </source>
</evidence>
<evidence type="ECO:0000259" key="7">
    <source>
        <dbReference type="Pfam" id="PF04357"/>
    </source>
</evidence>
<accession>A0A2U8E427</accession>
<keyword evidence="2" id="KW-1134">Transmembrane beta strand</keyword>
<comment type="subcellular location">
    <subcellularLocation>
        <location evidence="1">Membrane</location>
        <topology evidence="1">Single-pass membrane protein</topology>
    </subcellularLocation>
</comment>
<name>A0A2U8E427_9BACT</name>
<dbReference type="InterPro" id="IPR010827">
    <property type="entry name" value="BamA/TamA_POTRA"/>
</dbReference>
<dbReference type="KEGG" id="elut:CKA38_10350"/>
<sequence>MRRLRRIFLVLLAALIIGVLASPWWIAPVSRPLLKRNGVTFAAADTNGYSRLVLSDLMVATPAADISAARVELDTPWLLLWRRAFSQPGPVTIDDCRVTIKNTPARADDAAPASSPRGLRPVLGTVDSILSQLTPWLPELRLNQGRIEIAGAPLEIDSINWRSDKNKSLLEIASARYRYHSATASITLENATGMLALHLSHTDPGNRANTIDATLAGENLAATIKLLDQTAALTARFDPAGWLPSEALLDAPTLSLTAGQLDRVSIPAPYTTATGSARIEYRDARLTADIAAHAEAAPEESAPPLDIAFHAQGTPEQIDITVLDIAIPGVTAKLSAPVSITRDLRLLSPQSRFTLDADLAQQPWFAAQGRVTGEVALDSTRFDKLHADARLQAENIQLAGIAVDRLAINLTQDDHLTRLNALDLALPDGSQLNASGQYDITARTLSKTTLSARVLPAAVAHFLPAGVAFDGITLTVSAEGPATAPEHRGSIEIQNTRASVLENPVNITASWRGRDLAADALNLTLNAAGTDLILTATGISAQSVTLASASIRKNNTSLLSLLAPATFSRAADGSFTFEPLSFASPDGVSKLSLQAAVARAISLSFTAANIDSALFSDLVDTGPLPWHVASAEINASLPDPDAALSASVTLDARFDYAQTLPAAARETPGLPDSALINVAASLTPKGLSIDRLTVSETASRSLVAHVSGTIPITVSPVGETLFRMDKSAPLALSAHTQPNSPFWHNLAEATGITLESPRISARVEGTLRKPDAHANITIARLSFDQTRWPKRFAKLPALPPLPEITGLATKLNTDGSTINLAQFSLLLAGQPVTAAARFTLDKNLSPNIETLSLDTNADLSAFAEYSNSILAPRGRLELSLNLVPGKPLEGRLQLHDAALRPLAPLGVVNAINADARLTGRRFEIATATALIGNQPATLTGSVVFPDNTVAAIQPDLVLKASNVPFAREPGLLVRGDIDLRIKNSDTPAGSVPVIQGALRLRDSLFLADMRSFWATRPASGPESRPPFFAIETPPLDKWRLDVDVRGPGFLRINTTVFAGRLSAAFKLDGTLGDPRLVGDATIDSGKVLLPFATFTAQSGRVRLTQAAPHMPRIEFTAASRTLGYDLRMEVRGTAENPRLTFTSSPALTSEQILLMVMAGEAPNNEINYSDQQRALSFGTYLGQGLINDIFGLSPDESRLTLISGEKLTRQGRETYTVEYKLDERWTAVGEYDEFDAYNLGMRWLAYRSKIRGPAAPLKPSEKTADAEKSSPPKIKVRGRGFWANLTSKRMLQRTLSLDKTHGSALTANEVEDAAFLLISQLVEKGYMHPKLTITAIPAPPAAPLTFTTNESLELDLPRELSATSARFKIETGKRYKLNEVTFTHTGPSTIADDDARQFFLPDTGLFGDKTIPYSPAAISGAAAALEETLKQRGYAGALVTVADLRIDDDTGRVAAQININEGPLWEINSLDARFPETVQVTAVETNDIALETLLARLRRDFVSKPWSQWTQQDIAEQIRQYFYRKGYPDITAQIAITTPAAPDSTAPRADDARTVTPVAVRVDITPGPQVRLGIVKIEGNRHTRPSLISRRIRLLPGDLLNPLAIEAARFRISRLGAFRGIEAGYAHDGSAERDLTFTLTESPGTNLSLLLGWGSYEQLRGGFEIRRLNTLGIADQTRLQVIQSSKSTNGDLTFSVPDLFARNVNGSVSAFGLRREEAAFKRIEYGGTVTLRRAWPRRGYEVSSGYTYESLNNTRDSLSPEAGKTARTIAATINLSIARDRRDNPLSPKRGYNWYLQGEFASHYLGGRTDYHRYRAGFNYHTSWGRTRWIHAGISQGLISPFGDRDTPLPINKLFYPGGENTIRGYQDGEAAPRDANGAFLGAKVYTIINLELEQALIGNLNFVIFYDLLGASANLADYPGNEWLNSAGVGFRYHTILGPLRLEYGRNLNPRTGDPGGTLHFSIGIPF</sequence>
<feature type="domain" description="Translocation and assembly module TamB C-terminal" evidence="7">
    <location>
        <begin position="932"/>
        <end position="1224"/>
    </location>
</feature>
<evidence type="ECO:0000256" key="1">
    <source>
        <dbReference type="ARBA" id="ARBA00004167"/>
    </source>
</evidence>
<keyword evidence="10" id="KW-1185">Reference proteome</keyword>
<dbReference type="OrthoDB" id="177865at2"/>
<dbReference type="Gene3D" id="2.40.160.50">
    <property type="entry name" value="membrane protein fhac: a member of the omp85/tpsb transporter family"/>
    <property type="match status" value="1"/>
</dbReference>
<protein>
    <recommendedName>
        <fullName evidence="11">Bacterial surface antigen (D15) domain-containing protein</fullName>
    </recommendedName>
</protein>
<proteinExistence type="predicted"/>
<dbReference type="RefSeq" id="WP_108825404.1">
    <property type="nucleotide sequence ID" value="NZ_CP023004.1"/>
</dbReference>
<dbReference type="Proteomes" id="UP000244896">
    <property type="component" value="Chromosome"/>
</dbReference>
<dbReference type="Pfam" id="PF07244">
    <property type="entry name" value="POTRA"/>
    <property type="match status" value="1"/>
</dbReference>
<organism evidence="9 10">
    <name type="scientific">Ereboglobus luteus</name>
    <dbReference type="NCBI Taxonomy" id="1796921"/>
    <lineage>
        <taxon>Bacteria</taxon>
        <taxon>Pseudomonadati</taxon>
        <taxon>Verrucomicrobiota</taxon>
        <taxon>Opitutia</taxon>
        <taxon>Opitutales</taxon>
        <taxon>Opitutaceae</taxon>
        <taxon>Ereboglobus</taxon>
    </lineage>
</organism>
<keyword evidence="4" id="KW-1133">Transmembrane helix</keyword>
<dbReference type="Gene3D" id="3.10.20.310">
    <property type="entry name" value="membrane protein fhac"/>
    <property type="match status" value="2"/>
</dbReference>
<dbReference type="PANTHER" id="PTHR12815">
    <property type="entry name" value="SORTING AND ASSEMBLY MACHINERY SAMM50 PROTEIN FAMILY MEMBER"/>
    <property type="match status" value="1"/>
</dbReference>
<evidence type="ECO:0000259" key="6">
    <source>
        <dbReference type="Pfam" id="PF01103"/>
    </source>
</evidence>
<evidence type="ECO:0000259" key="8">
    <source>
        <dbReference type="Pfam" id="PF07244"/>
    </source>
</evidence>
<feature type="domain" description="POTRA" evidence="8">
    <location>
        <begin position="1572"/>
        <end position="1641"/>
    </location>
</feature>
<feature type="domain" description="Bacterial surface antigen (D15)" evidence="6">
    <location>
        <begin position="1669"/>
        <end position="1968"/>
    </location>
</feature>
<dbReference type="Pfam" id="PF01103">
    <property type="entry name" value="Omp85"/>
    <property type="match status" value="1"/>
</dbReference>
<evidence type="ECO:0000313" key="10">
    <source>
        <dbReference type="Proteomes" id="UP000244896"/>
    </source>
</evidence>
<evidence type="ECO:0000256" key="3">
    <source>
        <dbReference type="ARBA" id="ARBA00022692"/>
    </source>
</evidence>
<dbReference type="GO" id="GO:0005886">
    <property type="term" value="C:plasma membrane"/>
    <property type="evidence" value="ECO:0007669"/>
    <property type="project" value="InterPro"/>
</dbReference>
<dbReference type="PANTHER" id="PTHR12815:SF18">
    <property type="entry name" value="SORTING AND ASSEMBLY MACHINERY COMPONENT 50 HOMOLOG"/>
    <property type="match status" value="1"/>
</dbReference>
<keyword evidence="5" id="KW-0472">Membrane</keyword>
<dbReference type="InterPro" id="IPR000184">
    <property type="entry name" value="Bac_surfAg_D15"/>
</dbReference>